<evidence type="ECO:0000313" key="1">
    <source>
        <dbReference type="EMBL" id="MBW83230.1"/>
    </source>
</evidence>
<organism evidence="1">
    <name type="scientific">Rhizophora mucronata</name>
    <name type="common">Asiatic mangrove</name>
    <dbReference type="NCBI Taxonomy" id="61149"/>
    <lineage>
        <taxon>Eukaryota</taxon>
        <taxon>Viridiplantae</taxon>
        <taxon>Streptophyta</taxon>
        <taxon>Embryophyta</taxon>
        <taxon>Tracheophyta</taxon>
        <taxon>Spermatophyta</taxon>
        <taxon>Magnoliopsida</taxon>
        <taxon>eudicotyledons</taxon>
        <taxon>Gunneridae</taxon>
        <taxon>Pentapetalae</taxon>
        <taxon>rosids</taxon>
        <taxon>fabids</taxon>
        <taxon>Malpighiales</taxon>
        <taxon>Rhizophoraceae</taxon>
        <taxon>Rhizophora</taxon>
    </lineage>
</organism>
<sequence>MITHFSFLPLFSKAIVQIQRASSHIGHKVTGLSTR</sequence>
<accession>A0A2P2IPT0</accession>
<name>A0A2P2IPT0_RHIMU</name>
<dbReference type="EMBL" id="GGEC01002747">
    <property type="protein sequence ID" value="MBW83230.1"/>
    <property type="molecule type" value="Transcribed_RNA"/>
</dbReference>
<dbReference type="AlphaFoldDB" id="A0A2P2IPT0"/>
<proteinExistence type="predicted"/>
<protein>
    <submittedName>
        <fullName evidence="1">Uncharacterized protein</fullName>
    </submittedName>
</protein>
<reference evidence="1" key="1">
    <citation type="submission" date="2018-02" db="EMBL/GenBank/DDBJ databases">
        <title>Rhizophora mucronata_Transcriptome.</title>
        <authorList>
            <person name="Meera S.P."/>
            <person name="Sreeshan A."/>
            <person name="Augustine A."/>
        </authorList>
    </citation>
    <scope>NUCLEOTIDE SEQUENCE</scope>
    <source>
        <tissue evidence="1">Leaf</tissue>
    </source>
</reference>